<dbReference type="NCBIfam" id="NF006050">
    <property type="entry name" value="PRK08197.1"/>
    <property type="match status" value="1"/>
</dbReference>
<protein>
    <submittedName>
        <fullName evidence="5">Threonine synthase</fullName>
        <ecNumber evidence="5">4.2.3.1</ecNumber>
    </submittedName>
</protein>
<dbReference type="GO" id="GO:0004794">
    <property type="term" value="F:threonine deaminase activity"/>
    <property type="evidence" value="ECO:0007669"/>
    <property type="project" value="TreeGrafter"/>
</dbReference>
<dbReference type="GO" id="GO:0009097">
    <property type="term" value="P:isoleucine biosynthetic process"/>
    <property type="evidence" value="ECO:0007669"/>
    <property type="project" value="TreeGrafter"/>
</dbReference>
<dbReference type="InterPro" id="IPR001926">
    <property type="entry name" value="TrpB-like_PALP"/>
</dbReference>
<dbReference type="PANTHER" id="PTHR48078:SF6">
    <property type="entry name" value="L-THREONINE DEHYDRATASE CATABOLIC TDCB"/>
    <property type="match status" value="1"/>
</dbReference>
<evidence type="ECO:0000256" key="2">
    <source>
        <dbReference type="ARBA" id="ARBA00022898"/>
    </source>
</evidence>
<dbReference type="PROSITE" id="PS00165">
    <property type="entry name" value="DEHYDRATASE_SER_THR"/>
    <property type="match status" value="1"/>
</dbReference>
<evidence type="ECO:0000313" key="5">
    <source>
        <dbReference type="EMBL" id="OHT18796.1"/>
    </source>
</evidence>
<dbReference type="FunFam" id="3.40.50.1100:FF:000055">
    <property type="entry name" value="Threonine synthase"/>
    <property type="match status" value="1"/>
</dbReference>
<dbReference type="AlphaFoldDB" id="A0A1S1HAX7"/>
<dbReference type="EMBL" id="MIPT01000001">
    <property type="protein sequence ID" value="OHT18796.1"/>
    <property type="molecule type" value="Genomic_DNA"/>
</dbReference>
<evidence type="ECO:0000313" key="6">
    <source>
        <dbReference type="Proteomes" id="UP000179467"/>
    </source>
</evidence>
<sequence>MTADLTASRMVSANLTADRPTFVTHLECSLTGERYEADRLHGLSAAGRPLLVRYDLEAAGKAVTREAIAARPTDLWRWRELLPVRNTADIVSLGEIETPLVPIPEAGGANVIVKDEGRLPTGSFKARGLVMAVAMARALGVTRIAMPTNGNAGAALAAYATRCGIETIVFCPEDTPEINVREIAMQGARVWRVNGLIDDCGAIVAEGAKQGRWFDFSTLKEPYRIEGKKTMGLELAAQLGWRLPRAIFYPTGGGTGLIGMWKAFAELEALGWIGPERPKMFAVQADGCAPIVKAFDDGVNHAERWENAHTIAAGIRVPRAVGDFLILAAVRESGGRALAVSDAEIARAVDDAARKDGLLLCPEGGATLAAYRRALAEGLIGAEDSAVLFNCATGLKYPMPAADNALDRTRPIDFDLL</sequence>
<feature type="domain" description="Tryptophan synthase beta chain-like PALP" evidence="4">
    <location>
        <begin position="91"/>
        <end position="391"/>
    </location>
</feature>
<dbReference type="GO" id="GO:0003941">
    <property type="term" value="F:L-serine ammonia-lyase activity"/>
    <property type="evidence" value="ECO:0007669"/>
    <property type="project" value="TreeGrafter"/>
</dbReference>
<reference evidence="5 6" key="1">
    <citation type="submission" date="2016-09" db="EMBL/GenBank/DDBJ databases">
        <title>Metabolic pathway, cell adaptation mechanisms and a novel monoxygenase revealed through proteogenomic-transcription analysis of a Sphingomonas haloaromaticamans strain degrading the fungicide ortho-phenylphenol.</title>
        <authorList>
            <person name="Perruchon C."/>
            <person name="Papadopoulou E.S."/>
            <person name="Rousidou C."/>
            <person name="Vasileiadis S."/>
            <person name="Tanou G."/>
            <person name="Amoutzias G."/>
            <person name="Molassiotis A."/>
            <person name="Karpouzas D.G."/>
        </authorList>
    </citation>
    <scope>NUCLEOTIDE SEQUENCE [LARGE SCALE GENOMIC DNA]</scope>
    <source>
        <strain evidence="5 6">P3</strain>
    </source>
</reference>
<keyword evidence="3 5" id="KW-0456">Lyase</keyword>
<dbReference type="EC" id="4.2.3.1" evidence="5"/>
<evidence type="ECO:0000259" key="4">
    <source>
        <dbReference type="Pfam" id="PF00291"/>
    </source>
</evidence>
<dbReference type="GO" id="GO:0006565">
    <property type="term" value="P:L-serine catabolic process"/>
    <property type="evidence" value="ECO:0007669"/>
    <property type="project" value="TreeGrafter"/>
</dbReference>
<gene>
    <name evidence="5" type="primary">thrC_1</name>
    <name evidence="5" type="ORF">BHE75_00773</name>
</gene>
<dbReference type="GO" id="GO:0006567">
    <property type="term" value="P:L-threonine catabolic process"/>
    <property type="evidence" value="ECO:0007669"/>
    <property type="project" value="TreeGrafter"/>
</dbReference>
<dbReference type="CDD" id="cd01563">
    <property type="entry name" value="Thr-synth_1"/>
    <property type="match status" value="1"/>
</dbReference>
<dbReference type="InterPro" id="IPR050147">
    <property type="entry name" value="Ser/Thr_Dehydratase"/>
</dbReference>
<dbReference type="InterPro" id="IPR000634">
    <property type="entry name" value="Ser/Thr_deHydtase_PyrdxlP-BS"/>
</dbReference>
<dbReference type="Gene3D" id="3.40.50.1100">
    <property type="match status" value="2"/>
</dbReference>
<organism evidence="5 6">
    <name type="scientific">Edaphosphingomonas haloaromaticamans</name>
    <dbReference type="NCBI Taxonomy" id="653954"/>
    <lineage>
        <taxon>Bacteria</taxon>
        <taxon>Pseudomonadati</taxon>
        <taxon>Pseudomonadota</taxon>
        <taxon>Alphaproteobacteria</taxon>
        <taxon>Sphingomonadales</taxon>
        <taxon>Rhizorhabdaceae</taxon>
        <taxon>Edaphosphingomonas</taxon>
    </lineage>
</organism>
<keyword evidence="6" id="KW-1185">Reference proteome</keyword>
<accession>A0A1S1HAX7</accession>
<comment type="caution">
    <text evidence="5">The sequence shown here is derived from an EMBL/GenBank/DDBJ whole genome shotgun (WGS) entry which is preliminary data.</text>
</comment>
<dbReference type="RefSeq" id="WP_191225143.1">
    <property type="nucleotide sequence ID" value="NZ_MIPT01000001.1"/>
</dbReference>
<dbReference type="Proteomes" id="UP000179467">
    <property type="component" value="Unassembled WGS sequence"/>
</dbReference>
<dbReference type="InterPro" id="IPR036052">
    <property type="entry name" value="TrpB-like_PALP_sf"/>
</dbReference>
<keyword evidence="2" id="KW-0663">Pyridoxal phosphate</keyword>
<dbReference type="SUPFAM" id="SSF53686">
    <property type="entry name" value="Tryptophan synthase beta subunit-like PLP-dependent enzymes"/>
    <property type="match status" value="1"/>
</dbReference>
<name>A0A1S1HAX7_9SPHN</name>
<dbReference type="GO" id="GO:0030170">
    <property type="term" value="F:pyridoxal phosphate binding"/>
    <property type="evidence" value="ECO:0007669"/>
    <property type="project" value="InterPro"/>
</dbReference>
<evidence type="ECO:0000256" key="3">
    <source>
        <dbReference type="ARBA" id="ARBA00023239"/>
    </source>
</evidence>
<dbReference type="Pfam" id="PF00291">
    <property type="entry name" value="PALP"/>
    <property type="match status" value="1"/>
</dbReference>
<evidence type="ECO:0000256" key="1">
    <source>
        <dbReference type="ARBA" id="ARBA00001933"/>
    </source>
</evidence>
<comment type="cofactor">
    <cofactor evidence="1">
        <name>pyridoxal 5'-phosphate</name>
        <dbReference type="ChEBI" id="CHEBI:597326"/>
    </cofactor>
</comment>
<dbReference type="PANTHER" id="PTHR48078">
    <property type="entry name" value="THREONINE DEHYDRATASE, MITOCHONDRIAL-RELATED"/>
    <property type="match status" value="1"/>
</dbReference>
<dbReference type="GO" id="GO:0004795">
    <property type="term" value="F:threonine synthase activity"/>
    <property type="evidence" value="ECO:0007669"/>
    <property type="project" value="UniProtKB-EC"/>
</dbReference>
<proteinExistence type="predicted"/>